<dbReference type="EMBL" id="JBHSBV010000012">
    <property type="protein sequence ID" value="MFC4203388.1"/>
    <property type="molecule type" value="Genomic_DNA"/>
</dbReference>
<gene>
    <name evidence="2" type="ORF">ACFOY1_20740</name>
</gene>
<evidence type="ECO:0000256" key="1">
    <source>
        <dbReference type="ARBA" id="ARBA00006987"/>
    </source>
</evidence>
<dbReference type="Proteomes" id="UP001595848">
    <property type="component" value="Unassembled WGS sequence"/>
</dbReference>
<dbReference type="PANTHER" id="PTHR42928:SF5">
    <property type="entry name" value="BLR1237 PROTEIN"/>
    <property type="match status" value="1"/>
</dbReference>
<name>A0ABV8P5T1_9BURK</name>
<evidence type="ECO:0000313" key="3">
    <source>
        <dbReference type="Proteomes" id="UP001595848"/>
    </source>
</evidence>
<dbReference type="InterPro" id="IPR005064">
    <property type="entry name" value="BUG"/>
</dbReference>
<organism evidence="2 3">
    <name type="scientific">Candidimonas humi</name>
    <dbReference type="NCBI Taxonomy" id="683355"/>
    <lineage>
        <taxon>Bacteria</taxon>
        <taxon>Pseudomonadati</taxon>
        <taxon>Pseudomonadota</taxon>
        <taxon>Betaproteobacteria</taxon>
        <taxon>Burkholderiales</taxon>
        <taxon>Alcaligenaceae</taxon>
        <taxon>Candidimonas</taxon>
    </lineage>
</organism>
<keyword evidence="3" id="KW-1185">Reference proteome</keyword>
<dbReference type="RefSeq" id="WP_217966505.1">
    <property type="nucleotide sequence ID" value="NZ_JAHTBN010000015.1"/>
</dbReference>
<accession>A0ABV8P5T1</accession>
<proteinExistence type="inferred from homology"/>
<dbReference type="CDD" id="cd07012">
    <property type="entry name" value="PBP2_Bug_TTT"/>
    <property type="match status" value="1"/>
</dbReference>
<dbReference type="PANTHER" id="PTHR42928">
    <property type="entry name" value="TRICARBOXYLATE-BINDING PROTEIN"/>
    <property type="match status" value="1"/>
</dbReference>
<dbReference type="PIRSF" id="PIRSF017082">
    <property type="entry name" value="YflP"/>
    <property type="match status" value="1"/>
</dbReference>
<comment type="similarity">
    <text evidence="1">Belongs to the UPF0065 (bug) family.</text>
</comment>
<evidence type="ECO:0000313" key="2">
    <source>
        <dbReference type="EMBL" id="MFC4203388.1"/>
    </source>
</evidence>
<dbReference type="Pfam" id="PF03401">
    <property type="entry name" value="TctC"/>
    <property type="match status" value="1"/>
</dbReference>
<comment type="caution">
    <text evidence="2">The sequence shown here is derived from an EMBL/GenBank/DDBJ whole genome shotgun (WGS) entry which is preliminary data.</text>
</comment>
<reference evidence="3" key="1">
    <citation type="journal article" date="2019" name="Int. J. Syst. Evol. Microbiol.">
        <title>The Global Catalogue of Microorganisms (GCM) 10K type strain sequencing project: providing services to taxonomists for standard genome sequencing and annotation.</title>
        <authorList>
            <consortium name="The Broad Institute Genomics Platform"/>
            <consortium name="The Broad Institute Genome Sequencing Center for Infectious Disease"/>
            <person name="Wu L."/>
            <person name="Ma J."/>
        </authorList>
    </citation>
    <scope>NUCLEOTIDE SEQUENCE [LARGE SCALE GENOMIC DNA]</scope>
    <source>
        <strain evidence="3">LMG 24813</strain>
    </source>
</reference>
<protein>
    <submittedName>
        <fullName evidence="2">Bug family tripartite tricarboxylate transporter substrate binding protein</fullName>
    </submittedName>
</protein>
<sequence>MIVPSTSGGLQDVLARKIGEGLTRRLGQPVIVENHAGANGAIGTNLIAKAVPDGYTIGMATPGTLSTDTLLQPNLPYDPARDIQPLTLAIRTPVVLVVNAKFPAKSVKDFVAYAKAHPNTVTVANGGLGSSQFVSARLFEKLAGVKLVEVAYQGGAAAMPDLVSGRVSAYLNSPLDIMPFIRSGQLRALAVGSPERLAALPHVPTLREEGIEGFDFSAWYGLVAPKGIPAPVLKTLNENIVAIMKSPDVRAMMAKMDYEIVADTPEQFRDEIKKEVAIDSSVLQKAAAHR</sequence>